<dbReference type="CDD" id="cd24152">
    <property type="entry name" value="ASKHA_NBD_ROK-like"/>
    <property type="match status" value="1"/>
</dbReference>
<dbReference type="InterPro" id="IPR000600">
    <property type="entry name" value="ROK"/>
</dbReference>
<sequence>MNNEGEAMFIGIDVGGTTIKYGVILKNGEIVKKGQMPTIHEKEGFLQSITALIKSLQQEAIVDGVGISAPGIIQKDGTMITAGSIKSLYGINLKQEIEERVKLPVMVENDANAAAIAEKWLGHAQNCENYLCLVVGTGIGGGIIVNDQLYRGSHGMAGEFGWMLIDSLPDQGNLETVSLNQRAAVVGGLFHQYQLALQQLGRSDFPQDAVEIFQRGAQGEVVANQVLAQFFQDLSVGLLNLISTFDPELILIGGGISENDGFMARLEETLCQLKVRHESIGYLEGRTIAPIRRAKLKNDAGMIGAVYQLMNQRRK</sequence>
<organism evidence="2 3">
    <name type="scientific">Enterococcus casseliflavus</name>
    <name type="common">Enterococcus flavescens</name>
    <dbReference type="NCBI Taxonomy" id="37734"/>
    <lineage>
        <taxon>Bacteria</taxon>
        <taxon>Bacillati</taxon>
        <taxon>Bacillota</taxon>
        <taxon>Bacilli</taxon>
        <taxon>Lactobacillales</taxon>
        <taxon>Enterococcaceae</taxon>
        <taxon>Enterococcus</taxon>
    </lineage>
</organism>
<comment type="caution">
    <text evidence="2">The sequence shown here is derived from an EMBL/GenBank/DDBJ whole genome shotgun (WGS) entry which is preliminary data.</text>
</comment>
<dbReference type="SUPFAM" id="SSF53067">
    <property type="entry name" value="Actin-like ATPase domain"/>
    <property type="match status" value="1"/>
</dbReference>
<proteinExistence type="inferred from homology"/>
<evidence type="ECO:0000256" key="1">
    <source>
        <dbReference type="ARBA" id="ARBA00006479"/>
    </source>
</evidence>
<dbReference type="Proteomes" id="UP000286288">
    <property type="component" value="Unassembled WGS sequence"/>
</dbReference>
<accession>A0A415EY55</accession>
<protein>
    <submittedName>
        <fullName evidence="2">ROK family protein</fullName>
    </submittedName>
</protein>
<dbReference type="Gene3D" id="3.30.420.40">
    <property type="match status" value="2"/>
</dbReference>
<evidence type="ECO:0000313" key="2">
    <source>
        <dbReference type="EMBL" id="RHK08227.1"/>
    </source>
</evidence>
<dbReference type="PANTHER" id="PTHR18964">
    <property type="entry name" value="ROK (REPRESSOR, ORF, KINASE) FAMILY"/>
    <property type="match status" value="1"/>
</dbReference>
<name>A0A415EY55_ENTCA</name>
<reference evidence="2 3" key="1">
    <citation type="submission" date="2018-08" db="EMBL/GenBank/DDBJ databases">
        <title>A genome reference for cultivated species of the human gut microbiota.</title>
        <authorList>
            <person name="Zou Y."/>
            <person name="Xue W."/>
            <person name="Luo G."/>
        </authorList>
    </citation>
    <scope>NUCLEOTIDE SEQUENCE [LARGE SCALE GENOMIC DNA]</scope>
    <source>
        <strain evidence="2 3">AF48-16</strain>
    </source>
</reference>
<evidence type="ECO:0000313" key="3">
    <source>
        <dbReference type="Proteomes" id="UP000286288"/>
    </source>
</evidence>
<dbReference type="AlphaFoldDB" id="A0A415EY55"/>
<dbReference type="EMBL" id="QRMZ01000001">
    <property type="protein sequence ID" value="RHK08227.1"/>
    <property type="molecule type" value="Genomic_DNA"/>
</dbReference>
<comment type="similarity">
    <text evidence="1">Belongs to the ROK (NagC/XylR) family.</text>
</comment>
<dbReference type="PANTHER" id="PTHR18964:SF165">
    <property type="entry name" value="BETA-GLUCOSIDE KINASE"/>
    <property type="match status" value="1"/>
</dbReference>
<dbReference type="InterPro" id="IPR043129">
    <property type="entry name" value="ATPase_NBD"/>
</dbReference>
<gene>
    <name evidence="2" type="ORF">DW084_00655</name>
</gene>
<dbReference type="Pfam" id="PF00480">
    <property type="entry name" value="ROK"/>
    <property type="match status" value="1"/>
</dbReference>